<feature type="signal peptide" evidence="3">
    <location>
        <begin position="1"/>
        <end position="19"/>
    </location>
</feature>
<feature type="region of interest" description="Disordered" evidence="2">
    <location>
        <begin position="38"/>
        <end position="61"/>
    </location>
</feature>
<proteinExistence type="predicted"/>
<feature type="chain" id="PRO_5027744651" evidence="3">
    <location>
        <begin position="20"/>
        <end position="236"/>
    </location>
</feature>
<dbReference type="Pfam" id="PF05335">
    <property type="entry name" value="DUF745"/>
    <property type="match status" value="1"/>
</dbReference>
<dbReference type="Gene3D" id="1.10.287.620">
    <property type="entry name" value="Helix Hairpins"/>
    <property type="match status" value="1"/>
</dbReference>
<dbReference type="PANTHER" id="PTHR37161">
    <property type="entry name" value="HDC10475"/>
    <property type="match status" value="1"/>
</dbReference>
<accession>A0A6P4J5T2</accession>
<dbReference type="InterPro" id="IPR007999">
    <property type="entry name" value="DUF745"/>
</dbReference>
<evidence type="ECO:0000313" key="5">
    <source>
        <dbReference type="RefSeq" id="XP_017036782.1"/>
    </source>
</evidence>
<dbReference type="GeneID" id="108084897"/>
<protein>
    <submittedName>
        <fullName evidence="5">Uncharacterized protein</fullName>
    </submittedName>
</protein>
<keyword evidence="1" id="KW-0175">Coiled coil</keyword>
<evidence type="ECO:0000256" key="2">
    <source>
        <dbReference type="SAM" id="MobiDB-lite"/>
    </source>
</evidence>
<organism evidence="4 5">
    <name type="scientific">Drosophila kikkawai</name>
    <name type="common">Fruit fly</name>
    <dbReference type="NCBI Taxonomy" id="30033"/>
    <lineage>
        <taxon>Eukaryota</taxon>
        <taxon>Metazoa</taxon>
        <taxon>Ecdysozoa</taxon>
        <taxon>Arthropoda</taxon>
        <taxon>Hexapoda</taxon>
        <taxon>Insecta</taxon>
        <taxon>Pterygota</taxon>
        <taxon>Neoptera</taxon>
        <taxon>Endopterygota</taxon>
        <taxon>Diptera</taxon>
        <taxon>Brachycera</taxon>
        <taxon>Muscomorpha</taxon>
        <taxon>Ephydroidea</taxon>
        <taxon>Drosophilidae</taxon>
        <taxon>Drosophila</taxon>
        <taxon>Sophophora</taxon>
    </lineage>
</organism>
<evidence type="ECO:0000313" key="4">
    <source>
        <dbReference type="Proteomes" id="UP001652661"/>
    </source>
</evidence>
<dbReference type="RefSeq" id="XP_017036782.1">
    <property type="nucleotide sequence ID" value="XM_017181293.1"/>
</dbReference>
<feature type="coiled-coil region" evidence="1">
    <location>
        <begin position="188"/>
        <end position="215"/>
    </location>
</feature>
<keyword evidence="4" id="KW-1185">Reference proteome</keyword>
<name>A0A6P4J5T2_DROKI</name>
<feature type="compositionally biased region" description="Polar residues" evidence="2">
    <location>
        <begin position="42"/>
        <end position="58"/>
    </location>
</feature>
<reference evidence="5" key="1">
    <citation type="submission" date="2025-08" db="UniProtKB">
        <authorList>
            <consortium name="RefSeq"/>
        </authorList>
    </citation>
    <scope>IDENTIFICATION</scope>
    <source>
        <strain evidence="5">14028-0561.14</strain>
        <tissue evidence="5">Whole fly</tissue>
    </source>
</reference>
<evidence type="ECO:0000256" key="1">
    <source>
        <dbReference type="SAM" id="Coils"/>
    </source>
</evidence>
<dbReference type="AlphaFoldDB" id="A0A6P4J5T2"/>
<dbReference type="OrthoDB" id="7869386at2759"/>
<dbReference type="Proteomes" id="UP001652661">
    <property type="component" value="Chromosome 3R"/>
</dbReference>
<sequence length="236" mass="26115">MRCETLLTMLWLNILLANTMELAPRDIDPRHKPGGVFCKANPPSSQGASKEVTGTTAASDDRQCAEDVAGQQVKSILSDRANLACMAADAELAGKEQLLDQLVENLAETRGAMEEVQQAVVASSAFMQTVCRAREKTQQRLAHLQGLYNGEMMDPMRRMVANAQQLVMEKRSLLDAAKCRVEKLHTCLKEAQAVLERNRDNAEKANCSAAEAKKRIEETCHRNQVEGPPSQSQFFR</sequence>
<gene>
    <name evidence="5" type="primary">LOC108084897</name>
</gene>
<keyword evidence="3" id="KW-0732">Signal</keyword>
<dbReference type="PANTHER" id="PTHR37161:SF2">
    <property type="entry name" value="AT11648P-RELATED"/>
    <property type="match status" value="1"/>
</dbReference>
<evidence type="ECO:0000256" key="3">
    <source>
        <dbReference type="SAM" id="SignalP"/>
    </source>
</evidence>